<sequence length="442" mass="49792">MKLLPTAKNLKLALFCTAVIGASIVVPSTLSLVPGLNVATAHAEQEQKTKRVPALREKVYSQLARAQKLADDGDVKGGLEALDSIQERASSMNSYEIAMMHNFYGFIYYNENDLPKAIASFEKVVAEEAIPESLRLSTTFSLAQLAMANGEYKKVIAFLDKWDEINTKPITEGYYLLRAQTYYQLKEYPKGLEYINQVIALSDSEGKTPKENWLVLQRAMYYSLNQTDKVVAVLERMVKLYNKPEYWVQLAGMYGETGKEKEQLAVIEAAYQQGFLKTKSDLRQLSQTYLYNGLAYKAAKTMSDAIEKGIVEKSAKNYAFIAEAMIQAKEDEKSISYFAKAADLSEHGNYDQRLAEVFVNTEQYEEAADAARKALDKGGLDFESNAYVALGMAQYNMQNFDASILAFEQAQKHDKSQRLAKQWIKYVKREKVHAQTLKAALL</sequence>
<proteinExistence type="predicted"/>
<evidence type="ECO:0000256" key="2">
    <source>
        <dbReference type="ARBA" id="ARBA00022803"/>
    </source>
</evidence>
<evidence type="ECO:0000256" key="1">
    <source>
        <dbReference type="ARBA" id="ARBA00022737"/>
    </source>
</evidence>
<dbReference type="Gene3D" id="1.25.40.10">
    <property type="entry name" value="Tetratricopeptide repeat domain"/>
    <property type="match status" value="2"/>
</dbReference>
<organism evidence="4 5">
    <name type="scientific">Pseudoalteromonas agarivorans</name>
    <dbReference type="NCBI Taxonomy" id="176102"/>
    <lineage>
        <taxon>Bacteria</taxon>
        <taxon>Pseudomonadati</taxon>
        <taxon>Pseudomonadota</taxon>
        <taxon>Gammaproteobacteria</taxon>
        <taxon>Alteromonadales</taxon>
        <taxon>Pseudoalteromonadaceae</taxon>
        <taxon>Pseudoalteromonas</taxon>
    </lineage>
</organism>
<evidence type="ECO:0008006" key="6">
    <source>
        <dbReference type="Google" id="ProtNLM"/>
    </source>
</evidence>
<dbReference type="InterPro" id="IPR019734">
    <property type="entry name" value="TPR_rpt"/>
</dbReference>
<dbReference type="RefSeq" id="WP_121638537.1">
    <property type="nucleotide sequence ID" value="NZ_CP033066.1"/>
</dbReference>
<dbReference type="SUPFAM" id="SSF81901">
    <property type="entry name" value="HCP-like"/>
    <property type="match status" value="1"/>
</dbReference>
<dbReference type="InterPro" id="IPR011990">
    <property type="entry name" value="TPR-like_helical_dom_sf"/>
</dbReference>
<dbReference type="PROSITE" id="PS50005">
    <property type="entry name" value="TPR"/>
    <property type="match status" value="1"/>
</dbReference>
<accession>A0AAD0U2S4</accession>
<dbReference type="SUPFAM" id="SSF48452">
    <property type="entry name" value="TPR-like"/>
    <property type="match status" value="1"/>
</dbReference>
<dbReference type="Pfam" id="PF12895">
    <property type="entry name" value="ANAPC3"/>
    <property type="match status" value="1"/>
</dbReference>
<keyword evidence="1" id="KW-0677">Repeat</keyword>
<evidence type="ECO:0000256" key="3">
    <source>
        <dbReference type="PROSITE-ProRule" id="PRU00339"/>
    </source>
</evidence>
<dbReference type="PANTHER" id="PTHR45586">
    <property type="entry name" value="TPR REPEAT-CONTAINING PROTEIN PA4667"/>
    <property type="match status" value="1"/>
</dbReference>
<keyword evidence="2 3" id="KW-0802">TPR repeat</keyword>
<dbReference type="PANTHER" id="PTHR45586:SF1">
    <property type="entry name" value="LIPOPOLYSACCHARIDE ASSEMBLY PROTEIN B"/>
    <property type="match status" value="1"/>
</dbReference>
<name>A0AAD0U2S4_9GAMM</name>
<dbReference type="Proteomes" id="UP000279995">
    <property type="component" value="Chromosome II"/>
</dbReference>
<reference evidence="4 5" key="1">
    <citation type="submission" date="2018-10" db="EMBL/GenBank/DDBJ databases">
        <title>Complete Genome Sequence and Transcriptomic Profiles of a Marine Bacterium, Pseudoalteromonas agarivorans Hao 2018.</title>
        <authorList>
            <person name="Hao L."/>
        </authorList>
    </citation>
    <scope>NUCLEOTIDE SEQUENCE [LARGE SCALE GENOMIC DNA]</scope>
    <source>
        <strain evidence="4 5">Hao 2018</strain>
    </source>
</reference>
<dbReference type="AlphaFoldDB" id="A0AAD0U2S4"/>
<evidence type="ECO:0000313" key="4">
    <source>
        <dbReference type="EMBL" id="AYM88760.1"/>
    </source>
</evidence>
<dbReference type="SMART" id="SM00028">
    <property type="entry name" value="TPR"/>
    <property type="match status" value="4"/>
</dbReference>
<evidence type="ECO:0000313" key="5">
    <source>
        <dbReference type="Proteomes" id="UP000279995"/>
    </source>
</evidence>
<dbReference type="InterPro" id="IPR051012">
    <property type="entry name" value="CellSynth/LPSAsmb/PSIAsmb"/>
</dbReference>
<gene>
    <name evidence="4" type="ORF">D9T18_18965</name>
</gene>
<dbReference type="EMBL" id="CP033066">
    <property type="protein sequence ID" value="AYM88760.1"/>
    <property type="molecule type" value="Genomic_DNA"/>
</dbReference>
<dbReference type="Pfam" id="PF13432">
    <property type="entry name" value="TPR_16"/>
    <property type="match status" value="1"/>
</dbReference>
<protein>
    <recommendedName>
        <fullName evidence="6">Tetratricopeptide repeat protein</fullName>
    </recommendedName>
</protein>
<feature type="repeat" description="TPR" evidence="3">
    <location>
        <begin position="384"/>
        <end position="417"/>
    </location>
</feature>